<feature type="transmembrane region" description="Helical" evidence="4">
    <location>
        <begin position="351"/>
        <end position="374"/>
    </location>
</feature>
<organism evidence="6 7">
    <name type="scientific">Bordetella genomosp. 1</name>
    <dbReference type="NCBI Taxonomy" id="1395607"/>
    <lineage>
        <taxon>Bacteria</taxon>
        <taxon>Pseudomonadati</taxon>
        <taxon>Pseudomonadota</taxon>
        <taxon>Betaproteobacteria</taxon>
        <taxon>Burkholderiales</taxon>
        <taxon>Alcaligenaceae</taxon>
        <taxon>Bordetella</taxon>
    </lineage>
</organism>
<feature type="transmembrane region" description="Helical" evidence="4">
    <location>
        <begin position="99"/>
        <end position="120"/>
    </location>
</feature>
<sequence>MSRQLLALVLAPLLGLFVVCIGNAFISSLTTLQLDAAGESATVIGIISSSYFIGLTLGAIFNDRLILRIGHIRAYSCFASLIAVTVLLQGLVFNREAWFVLRLINGWASVGVFLVVESWMLLAGDAKMRGRLLALYMIALYGSGMLGQLELGSITALGEMAPFMVAGLLASLSVMPMAMIPRVSPLVERVEPLLPHHLARMTPTGVMGCFGSGVAIAAIYTLLPLYLQRIGLDVAQVGKMMSAVILGAMVLQYPVGRWSDLRDRQVVLIALAVFCAALSFLILLIPAGSWLLMPLLFLLGGGVFAIYPVAVSHAADRAPADALVRMIQGLLLINSIGSALSPLVISPVMTQFGAAGLFWSFAVLNLGLVSFFVWRRGERPAPAPVAPFAAAAQMSPVGVELRVTDDLVQGALDHEMTEDLTNVVPNTEVAEPVLSAAPDPEPAPAR</sequence>
<dbReference type="PROSITE" id="PS50850">
    <property type="entry name" value="MFS"/>
    <property type="match status" value="1"/>
</dbReference>
<keyword evidence="3 4" id="KW-0472">Membrane</keyword>
<dbReference type="OrthoDB" id="9810614at2"/>
<keyword evidence="2 4" id="KW-1133">Transmembrane helix</keyword>
<dbReference type="Proteomes" id="UP000217005">
    <property type="component" value="Unassembled WGS sequence"/>
</dbReference>
<dbReference type="PANTHER" id="PTHR23521">
    <property type="entry name" value="TRANSPORTER MFS SUPERFAMILY"/>
    <property type="match status" value="1"/>
</dbReference>
<protein>
    <submittedName>
        <fullName evidence="6">MFS transporter</fullName>
    </submittedName>
</protein>
<dbReference type="GO" id="GO:0022857">
    <property type="term" value="F:transmembrane transporter activity"/>
    <property type="evidence" value="ECO:0007669"/>
    <property type="project" value="InterPro"/>
</dbReference>
<evidence type="ECO:0000256" key="4">
    <source>
        <dbReference type="SAM" id="Phobius"/>
    </source>
</evidence>
<dbReference type="CDD" id="cd17477">
    <property type="entry name" value="MFS_YcaD_like"/>
    <property type="match status" value="1"/>
</dbReference>
<feature type="transmembrane region" description="Helical" evidence="4">
    <location>
        <begin position="201"/>
        <end position="223"/>
    </location>
</feature>
<dbReference type="Pfam" id="PF07690">
    <property type="entry name" value="MFS_1"/>
    <property type="match status" value="1"/>
</dbReference>
<feature type="transmembrane region" description="Helical" evidence="4">
    <location>
        <begin position="266"/>
        <end position="285"/>
    </location>
</feature>
<dbReference type="EMBL" id="NEVL01000003">
    <property type="protein sequence ID" value="OZI35527.1"/>
    <property type="molecule type" value="Genomic_DNA"/>
</dbReference>
<keyword evidence="1 4" id="KW-0812">Transmembrane</keyword>
<name>A0A261SEU2_9BORD</name>
<feature type="transmembrane region" description="Helical" evidence="4">
    <location>
        <begin position="40"/>
        <end position="62"/>
    </location>
</feature>
<feature type="transmembrane region" description="Helical" evidence="4">
    <location>
        <begin position="132"/>
        <end position="149"/>
    </location>
</feature>
<evidence type="ECO:0000256" key="1">
    <source>
        <dbReference type="ARBA" id="ARBA00022692"/>
    </source>
</evidence>
<dbReference type="InterPro" id="IPR047200">
    <property type="entry name" value="MFS_YcaD-like"/>
</dbReference>
<proteinExistence type="predicted"/>
<dbReference type="Gene3D" id="1.20.1250.20">
    <property type="entry name" value="MFS general substrate transporter like domains"/>
    <property type="match status" value="2"/>
</dbReference>
<dbReference type="PANTHER" id="PTHR23521:SF3">
    <property type="entry name" value="MFS TRANSPORTER"/>
    <property type="match status" value="1"/>
</dbReference>
<gene>
    <name evidence="6" type="ORF">CEG14_10625</name>
</gene>
<dbReference type="InterPro" id="IPR011701">
    <property type="entry name" value="MFS"/>
</dbReference>
<evidence type="ECO:0000256" key="2">
    <source>
        <dbReference type="ARBA" id="ARBA00022989"/>
    </source>
</evidence>
<feature type="transmembrane region" description="Helical" evidence="4">
    <location>
        <begin position="291"/>
        <end position="310"/>
    </location>
</feature>
<feature type="transmembrane region" description="Helical" evidence="4">
    <location>
        <begin position="74"/>
        <end position="93"/>
    </location>
</feature>
<evidence type="ECO:0000313" key="7">
    <source>
        <dbReference type="Proteomes" id="UP000217005"/>
    </source>
</evidence>
<comment type="caution">
    <text evidence="6">The sequence shown here is derived from an EMBL/GenBank/DDBJ whole genome shotgun (WGS) entry which is preliminary data.</text>
</comment>
<evidence type="ECO:0000256" key="3">
    <source>
        <dbReference type="ARBA" id="ARBA00023136"/>
    </source>
</evidence>
<dbReference type="SUPFAM" id="SSF103473">
    <property type="entry name" value="MFS general substrate transporter"/>
    <property type="match status" value="1"/>
</dbReference>
<feature type="transmembrane region" description="Helical" evidence="4">
    <location>
        <begin position="322"/>
        <end position="345"/>
    </location>
</feature>
<feature type="transmembrane region" description="Helical" evidence="4">
    <location>
        <begin position="235"/>
        <end position="254"/>
    </location>
</feature>
<dbReference type="GO" id="GO:0005886">
    <property type="term" value="C:plasma membrane"/>
    <property type="evidence" value="ECO:0007669"/>
    <property type="project" value="TreeGrafter"/>
</dbReference>
<dbReference type="InterPro" id="IPR036259">
    <property type="entry name" value="MFS_trans_sf"/>
</dbReference>
<evidence type="ECO:0000259" key="5">
    <source>
        <dbReference type="PROSITE" id="PS50850"/>
    </source>
</evidence>
<dbReference type="InterPro" id="IPR020846">
    <property type="entry name" value="MFS_dom"/>
</dbReference>
<accession>A0A261SEU2</accession>
<dbReference type="AlphaFoldDB" id="A0A261SEU2"/>
<feature type="domain" description="Major facilitator superfamily (MFS) profile" evidence="5">
    <location>
        <begin position="8"/>
        <end position="380"/>
    </location>
</feature>
<dbReference type="RefSeq" id="WP_094826336.1">
    <property type="nucleotide sequence ID" value="NZ_NEVL01000003.1"/>
</dbReference>
<feature type="transmembrane region" description="Helical" evidence="4">
    <location>
        <begin position="161"/>
        <end position="180"/>
    </location>
</feature>
<evidence type="ECO:0000313" key="6">
    <source>
        <dbReference type="EMBL" id="OZI35527.1"/>
    </source>
</evidence>
<reference evidence="6 7" key="1">
    <citation type="submission" date="2017-05" db="EMBL/GenBank/DDBJ databases">
        <title>Complete and WGS of Bordetella genogroups.</title>
        <authorList>
            <person name="Spilker T."/>
            <person name="LiPuma J."/>
        </authorList>
    </citation>
    <scope>NUCLEOTIDE SEQUENCE [LARGE SCALE GENOMIC DNA]</scope>
    <source>
        <strain evidence="6 7">AU17610</strain>
    </source>
</reference>